<keyword evidence="2" id="KW-0540">Nuclease</keyword>
<dbReference type="PANTHER" id="PTHR47027:SF20">
    <property type="entry name" value="REVERSE TRANSCRIPTASE-LIKE PROTEIN WITH RNA-DIRECTED DNA POLYMERASE DOMAIN"/>
    <property type="match status" value="1"/>
</dbReference>
<evidence type="ECO:0000259" key="1">
    <source>
        <dbReference type="PROSITE" id="PS50878"/>
    </source>
</evidence>
<accession>A0A0V0G904</accession>
<keyword evidence="2" id="KW-0378">Hydrolase</keyword>
<dbReference type="InterPro" id="IPR043128">
    <property type="entry name" value="Rev_trsase/Diguanyl_cyclase"/>
</dbReference>
<name>A0A0V0G904_TRIDM</name>
<dbReference type="GO" id="GO:0004519">
    <property type="term" value="F:endonuclease activity"/>
    <property type="evidence" value="ECO:0007669"/>
    <property type="project" value="UniProtKB-KW"/>
</dbReference>
<evidence type="ECO:0000313" key="2">
    <source>
        <dbReference type="EMBL" id="JAP04375.1"/>
    </source>
</evidence>
<dbReference type="CDD" id="cd01650">
    <property type="entry name" value="RT_nLTR_like"/>
    <property type="match status" value="1"/>
</dbReference>
<reference evidence="2" key="1">
    <citation type="journal article" date="2018" name="J. Proteomics">
        <title>Exploring the molecular complexity of Triatoma dimidiata sialome.</title>
        <authorList>
            <person name="Santiago P.B."/>
            <person name="de Araujo C.N."/>
            <person name="Charneau S."/>
            <person name="Bastos I.M.D."/>
            <person name="Assumpcao T.C.F."/>
            <person name="Queiroz R.M.L."/>
            <person name="Praca Y.R."/>
            <person name="Cordeiro T.M."/>
            <person name="Garcia C.H.S."/>
            <person name="da Silva I.G."/>
            <person name="Raiol T."/>
            <person name="Motta F.N."/>
            <person name="de Araujo Oliveira J.V."/>
            <person name="de Sousa M.V."/>
            <person name="Ribeiro J.M.C."/>
            <person name="de Santana J.M."/>
        </authorList>
    </citation>
    <scope>NUCLEOTIDE SEQUENCE</scope>
    <source>
        <strain evidence="2">Santander</strain>
        <tissue evidence="2">Salivary glands</tissue>
    </source>
</reference>
<dbReference type="GO" id="GO:0003964">
    <property type="term" value="F:RNA-directed DNA polymerase activity"/>
    <property type="evidence" value="ECO:0007669"/>
    <property type="project" value="UniProtKB-KW"/>
</dbReference>
<dbReference type="InterPro" id="IPR043502">
    <property type="entry name" value="DNA/RNA_pol_sf"/>
</dbReference>
<feature type="non-terminal residue" evidence="2">
    <location>
        <position position="1"/>
    </location>
</feature>
<dbReference type="Pfam" id="PF00078">
    <property type="entry name" value="RVT_1"/>
    <property type="match status" value="1"/>
</dbReference>
<dbReference type="AlphaFoldDB" id="A0A0V0G904"/>
<dbReference type="SUPFAM" id="SSF56672">
    <property type="entry name" value="DNA/RNA polymerases"/>
    <property type="match status" value="1"/>
</dbReference>
<feature type="domain" description="Reverse transcriptase" evidence="1">
    <location>
        <begin position="1"/>
        <end position="215"/>
    </location>
</feature>
<protein>
    <submittedName>
        <fullName evidence="2">Putative endonuclease-reverse transcriptase</fullName>
    </submittedName>
</protein>
<organism evidence="2">
    <name type="scientific">Triatoma dimidiata</name>
    <name type="common">Kissing bug</name>
    <name type="synonym">Meccus dimidiatus</name>
    <dbReference type="NCBI Taxonomy" id="72491"/>
    <lineage>
        <taxon>Eukaryota</taxon>
        <taxon>Metazoa</taxon>
        <taxon>Ecdysozoa</taxon>
        <taxon>Arthropoda</taxon>
        <taxon>Hexapoda</taxon>
        <taxon>Insecta</taxon>
        <taxon>Pterygota</taxon>
        <taxon>Neoptera</taxon>
        <taxon>Paraneoptera</taxon>
        <taxon>Hemiptera</taxon>
        <taxon>Heteroptera</taxon>
        <taxon>Panheteroptera</taxon>
        <taxon>Cimicomorpha</taxon>
        <taxon>Reduviidae</taxon>
        <taxon>Triatominae</taxon>
        <taxon>Triatoma</taxon>
    </lineage>
</organism>
<proteinExistence type="predicted"/>
<keyword evidence="2" id="KW-0548">Nucleotidyltransferase</keyword>
<dbReference type="PROSITE" id="PS50878">
    <property type="entry name" value="RT_POL"/>
    <property type="match status" value="1"/>
</dbReference>
<dbReference type="InterPro" id="IPR000477">
    <property type="entry name" value="RT_dom"/>
</dbReference>
<dbReference type="EMBL" id="GECL01001749">
    <property type="protein sequence ID" value="JAP04375.1"/>
    <property type="molecule type" value="Transcribed_RNA"/>
</dbReference>
<sequence length="524" mass="60895">KSLLCEEQAGFREGYSTMDNLFVLTNLIELKWFEGVKKIYCFFIDLKSAFDSVNRDALLFKLSHMGVSSKFIRAIASLYKDTKLSVWSKNGRSAFFPTVSGVQQGCNLSPLIFALFINDLKESLCGGVWLNGYRIKLLLYADDIVFIADNAVILQKMIDELEDYVTRWDLTVNLSKSNIMVFRKGGGKLSRSESWKFSKQPIAVVNRYKYLGVTLSPTLSLSAHLNQTARNALLGLNSVWCNLFLNQHIPLAVKYELFKSVTRSVLTYGCQVWGNQYLDKIESVQRTFIKKLFKLPKITPNYMIYLETKLTPVHVFTFELQFKYILKTLNHVSFRLTKLVAEEVIKRRILWYKDWIDWSKKVNCEFGEVVISTEQGRKELRLLKTALVTHYELSYREKAMKGVHHIIYKQLSFDVDYANSSLNLFDIGIIFKVRGELVNLNYKPFVQGRNYNCSMCNLGEVEDVFHYLGRCKVLEVMRKKYFGVTTLSESKMIDYLNGENWTVLVSYLKEAYVYRSFLIQNYNY</sequence>
<keyword evidence="2" id="KW-0695">RNA-directed DNA polymerase</keyword>
<keyword evidence="2" id="KW-0255">Endonuclease</keyword>
<dbReference type="PANTHER" id="PTHR47027">
    <property type="entry name" value="REVERSE TRANSCRIPTASE DOMAIN-CONTAINING PROTEIN"/>
    <property type="match status" value="1"/>
</dbReference>
<keyword evidence="2" id="KW-0808">Transferase</keyword>
<dbReference type="Gene3D" id="3.30.70.270">
    <property type="match status" value="1"/>
</dbReference>